<proteinExistence type="predicted"/>
<organism evidence="1 2">
    <name type="scientific">Sphaerobolus stellatus (strain SS14)</name>
    <dbReference type="NCBI Taxonomy" id="990650"/>
    <lineage>
        <taxon>Eukaryota</taxon>
        <taxon>Fungi</taxon>
        <taxon>Dikarya</taxon>
        <taxon>Basidiomycota</taxon>
        <taxon>Agaricomycotina</taxon>
        <taxon>Agaricomycetes</taxon>
        <taxon>Phallomycetidae</taxon>
        <taxon>Geastrales</taxon>
        <taxon>Sphaerobolaceae</taxon>
        <taxon>Sphaerobolus</taxon>
    </lineage>
</organism>
<dbReference type="Pfam" id="PF03663">
    <property type="entry name" value="Glyco_hydro_76"/>
    <property type="match status" value="1"/>
</dbReference>
<dbReference type="InterPro" id="IPR005198">
    <property type="entry name" value="Glyco_hydro_76"/>
</dbReference>
<evidence type="ECO:0000313" key="1">
    <source>
        <dbReference type="EMBL" id="KIJ38399.1"/>
    </source>
</evidence>
<sequence length="269" mass="29165">QWVILSFWKMADYRASKGEDISALMGSAAAIYDYVSAEWDETVCGGGVWWSGARDYKNAVTNELYILTSANGYLRTGNQTYLDNAIKTWNWLSKSGMRNSQGLFNDGLVTATCQNNGQTTWIYNQGVIASGLANLGVATNDPSLFDQAEITLDAAIQLLTVNGVLKESCDDATSSAGQCDHDQQMFKGIFTKHLQYYLDMVNDPTRTAKYAGFLHAQESAVFHFGKNANNITGSVWYAPDQGGSVFTAETAASGIAANVASAKVCDFSI</sequence>
<dbReference type="Proteomes" id="UP000054279">
    <property type="component" value="Unassembled WGS sequence"/>
</dbReference>
<evidence type="ECO:0000313" key="2">
    <source>
        <dbReference type="Proteomes" id="UP000054279"/>
    </source>
</evidence>
<keyword evidence="1" id="KW-0378">Hydrolase</keyword>
<dbReference type="HOGENOM" id="CLU_028686_0_0_1"/>
<accession>A0A0C9UU90</accession>
<dbReference type="GO" id="GO:0016787">
    <property type="term" value="F:hydrolase activity"/>
    <property type="evidence" value="ECO:0007669"/>
    <property type="project" value="UniProtKB-KW"/>
</dbReference>
<dbReference type="Gene3D" id="1.50.10.20">
    <property type="match status" value="1"/>
</dbReference>
<dbReference type="PANTHER" id="PTHR47791">
    <property type="entry name" value="MEIOTICALLY UP-REGULATED GENE 191 PROTEIN"/>
    <property type="match status" value="1"/>
</dbReference>
<feature type="non-terminal residue" evidence="1">
    <location>
        <position position="269"/>
    </location>
</feature>
<dbReference type="InterPro" id="IPR053169">
    <property type="entry name" value="MUG_Protein"/>
</dbReference>
<keyword evidence="2" id="KW-1185">Reference proteome</keyword>
<dbReference type="InterPro" id="IPR008928">
    <property type="entry name" value="6-hairpin_glycosidase_sf"/>
</dbReference>
<dbReference type="PANTHER" id="PTHR47791:SF2">
    <property type="entry name" value="ENDO MANNANASE, GH76 FAMILY (EUROFUNG)"/>
    <property type="match status" value="1"/>
</dbReference>
<dbReference type="GO" id="GO:0005975">
    <property type="term" value="P:carbohydrate metabolic process"/>
    <property type="evidence" value="ECO:0007669"/>
    <property type="project" value="InterPro"/>
</dbReference>
<name>A0A0C9UU90_SPHS4</name>
<dbReference type="AlphaFoldDB" id="A0A0C9UU90"/>
<gene>
    <name evidence="1" type="ORF">M422DRAFT_176726</name>
</gene>
<dbReference type="SUPFAM" id="SSF48208">
    <property type="entry name" value="Six-hairpin glycosidases"/>
    <property type="match status" value="1"/>
</dbReference>
<reference evidence="1 2" key="1">
    <citation type="submission" date="2014-06" db="EMBL/GenBank/DDBJ databases">
        <title>Evolutionary Origins and Diversification of the Mycorrhizal Mutualists.</title>
        <authorList>
            <consortium name="DOE Joint Genome Institute"/>
            <consortium name="Mycorrhizal Genomics Consortium"/>
            <person name="Kohler A."/>
            <person name="Kuo A."/>
            <person name="Nagy L.G."/>
            <person name="Floudas D."/>
            <person name="Copeland A."/>
            <person name="Barry K.W."/>
            <person name="Cichocki N."/>
            <person name="Veneault-Fourrey C."/>
            <person name="LaButti K."/>
            <person name="Lindquist E.A."/>
            <person name="Lipzen A."/>
            <person name="Lundell T."/>
            <person name="Morin E."/>
            <person name="Murat C."/>
            <person name="Riley R."/>
            <person name="Ohm R."/>
            <person name="Sun H."/>
            <person name="Tunlid A."/>
            <person name="Henrissat B."/>
            <person name="Grigoriev I.V."/>
            <person name="Hibbett D.S."/>
            <person name="Martin F."/>
        </authorList>
    </citation>
    <scope>NUCLEOTIDE SEQUENCE [LARGE SCALE GENOMIC DNA]</scope>
    <source>
        <strain evidence="1 2">SS14</strain>
    </source>
</reference>
<dbReference type="EMBL" id="KN837161">
    <property type="protein sequence ID" value="KIJ38399.1"/>
    <property type="molecule type" value="Genomic_DNA"/>
</dbReference>
<dbReference type="OrthoDB" id="9984024at2759"/>
<protein>
    <submittedName>
        <fullName evidence="1">Glycoside hydrolase family 76 protein</fullName>
    </submittedName>
</protein>